<gene>
    <name evidence="2" type="ORF">H9870_02455</name>
</gene>
<evidence type="ECO:0000313" key="3">
    <source>
        <dbReference type="Proteomes" id="UP000824190"/>
    </source>
</evidence>
<dbReference type="GO" id="GO:0019441">
    <property type="term" value="P:L-tryptophan catabolic process to kynurenine"/>
    <property type="evidence" value="ECO:0007669"/>
    <property type="project" value="InterPro"/>
</dbReference>
<dbReference type="EMBL" id="DXGC01000021">
    <property type="protein sequence ID" value="HIW90511.1"/>
    <property type="molecule type" value="Genomic_DNA"/>
</dbReference>
<reference evidence="2" key="2">
    <citation type="submission" date="2021-04" db="EMBL/GenBank/DDBJ databases">
        <authorList>
            <person name="Gilroy R."/>
        </authorList>
    </citation>
    <scope>NUCLEOTIDE SEQUENCE</scope>
    <source>
        <strain evidence="2">CHK32-1732</strain>
    </source>
</reference>
<accession>A0A9D1UL03</accession>
<dbReference type="SMART" id="SM01022">
    <property type="entry name" value="ASCH"/>
    <property type="match status" value="1"/>
</dbReference>
<dbReference type="InterPro" id="IPR009326">
    <property type="entry name" value="DUF984"/>
</dbReference>
<proteinExistence type="predicted"/>
<sequence>MASTGDAHFTEHFDLTYPLTTGMPVYPGDPEVQVDEVLSVAEVGCSVRSLQLGTHSGTHVDAPSHVIDGGRTIDQVAPSELMGDAVVIHLPGLEPGQQIHLGELLSAMPVVDCRIVLLATGWDRYWGTEDYLRHPGLAEGAAVALVDAGVQILGVDMASPDRSDGSDGLAAHKVLLGADCLIIENLRGLTDLPSRVEFTALPMSIGGGDGAPVRAVASPMTRWSIGEYAFPGEMRDQLIEAILDGGKTTTTSLLEEYRVSGEPLPRPGDREILINSDGTANGVLAITDVRICRLDEVTEEHARGEGEGYESVAEWRSGHELFWISPEFQEANPGLVIGDETEVVCTRFEFLASLSGEDD</sequence>
<evidence type="ECO:0000313" key="2">
    <source>
        <dbReference type="EMBL" id="HIW90511.1"/>
    </source>
</evidence>
<dbReference type="Proteomes" id="UP000824190">
    <property type="component" value="Unassembled WGS sequence"/>
</dbReference>
<dbReference type="Pfam" id="PF04199">
    <property type="entry name" value="Cyclase"/>
    <property type="match status" value="1"/>
</dbReference>
<comment type="caution">
    <text evidence="2">The sequence shown here is derived from an EMBL/GenBank/DDBJ whole genome shotgun (WGS) entry which is preliminary data.</text>
</comment>
<dbReference type="InterPro" id="IPR007325">
    <property type="entry name" value="KFase/CYL"/>
</dbReference>
<name>A0A9D1UL03_9CORY</name>
<feature type="domain" description="ASCH" evidence="1">
    <location>
        <begin position="228"/>
        <end position="352"/>
    </location>
</feature>
<dbReference type="InterPro" id="IPR015947">
    <property type="entry name" value="PUA-like_sf"/>
</dbReference>
<dbReference type="Gene3D" id="3.10.400.10">
    <property type="entry name" value="Sulfate adenylyltransferase"/>
    <property type="match status" value="1"/>
</dbReference>
<dbReference type="GO" id="GO:0004061">
    <property type="term" value="F:arylformamidase activity"/>
    <property type="evidence" value="ECO:0007669"/>
    <property type="project" value="InterPro"/>
</dbReference>
<dbReference type="InterPro" id="IPR007374">
    <property type="entry name" value="ASCH_domain"/>
</dbReference>
<dbReference type="Pfam" id="PF04266">
    <property type="entry name" value="ASCH"/>
    <property type="match status" value="1"/>
</dbReference>
<dbReference type="AlphaFoldDB" id="A0A9D1UL03"/>
<dbReference type="Gene3D" id="3.50.30.50">
    <property type="entry name" value="Putative cyclase"/>
    <property type="match status" value="1"/>
</dbReference>
<dbReference type="InterPro" id="IPR037175">
    <property type="entry name" value="KFase_sf"/>
</dbReference>
<evidence type="ECO:0000259" key="1">
    <source>
        <dbReference type="SMART" id="SM01022"/>
    </source>
</evidence>
<dbReference type="SUPFAM" id="SSF88697">
    <property type="entry name" value="PUA domain-like"/>
    <property type="match status" value="1"/>
</dbReference>
<dbReference type="PANTHER" id="PTHR39203:SF1">
    <property type="entry name" value="CYTOPLASMIC PROTEIN"/>
    <property type="match status" value="1"/>
</dbReference>
<reference evidence="2" key="1">
    <citation type="journal article" date="2021" name="PeerJ">
        <title>Extensive microbial diversity within the chicken gut microbiome revealed by metagenomics and culture.</title>
        <authorList>
            <person name="Gilroy R."/>
            <person name="Ravi A."/>
            <person name="Getino M."/>
            <person name="Pursley I."/>
            <person name="Horton D.L."/>
            <person name="Alikhan N.F."/>
            <person name="Baker D."/>
            <person name="Gharbi K."/>
            <person name="Hall N."/>
            <person name="Watson M."/>
            <person name="Adriaenssens E.M."/>
            <person name="Foster-Nyarko E."/>
            <person name="Jarju S."/>
            <person name="Secka A."/>
            <person name="Antonio M."/>
            <person name="Oren A."/>
            <person name="Chaudhuri R.R."/>
            <person name="La Ragione R."/>
            <person name="Hildebrand F."/>
            <person name="Pallen M.J."/>
        </authorList>
    </citation>
    <scope>NUCLEOTIDE SEQUENCE</scope>
    <source>
        <strain evidence="2">CHK32-1732</strain>
    </source>
</reference>
<dbReference type="PANTHER" id="PTHR39203">
    <property type="entry name" value="CYTOPLASMIC PROTEIN-RELATED"/>
    <property type="match status" value="1"/>
</dbReference>
<protein>
    <submittedName>
        <fullName evidence="2">Cyclase family protein</fullName>
    </submittedName>
</protein>
<dbReference type="SUPFAM" id="SSF102198">
    <property type="entry name" value="Putative cyclase"/>
    <property type="match status" value="1"/>
</dbReference>
<organism evidence="2 3">
    <name type="scientific">Candidatus Corynebacterium avicola</name>
    <dbReference type="NCBI Taxonomy" id="2838527"/>
    <lineage>
        <taxon>Bacteria</taxon>
        <taxon>Bacillati</taxon>
        <taxon>Actinomycetota</taxon>
        <taxon>Actinomycetes</taxon>
        <taxon>Mycobacteriales</taxon>
        <taxon>Corynebacteriaceae</taxon>
        <taxon>Corynebacterium</taxon>
    </lineage>
</organism>